<dbReference type="Proteomes" id="UP000827549">
    <property type="component" value="Chromosome 1"/>
</dbReference>
<dbReference type="EMBL" id="CP086714">
    <property type="protein sequence ID" value="WOO77600.1"/>
    <property type="molecule type" value="Genomic_DNA"/>
</dbReference>
<evidence type="ECO:0000259" key="1">
    <source>
        <dbReference type="Pfam" id="PF01738"/>
    </source>
</evidence>
<protein>
    <submittedName>
        <fullName evidence="2">Hydrolase tropI</fullName>
    </submittedName>
</protein>
<accession>A0AAF0Y097</accession>
<reference evidence="2" key="1">
    <citation type="submission" date="2023-10" db="EMBL/GenBank/DDBJ databases">
        <authorList>
            <person name="Noh H."/>
        </authorList>
    </citation>
    <scope>NUCLEOTIDE SEQUENCE</scope>
    <source>
        <strain evidence="2">DUCC4014</strain>
    </source>
</reference>
<sequence>MASSFLPISPCCIKGSVLNGTPRGEFQAPGSAPDVVLGRYIVHPEGKNVNPKAALVLFYDIFGFQIPNPKILADAFADRLGVTVVVPDYMPAGLPPDYLSSAMEAYPGQKANQGFLSSFFGKLSLLKVVPYAGGIRDGAVNPKSEQAVADLRKAGYTQLVAVGYCRGGSVTAHLLSKGDEAGLDAGVLIHPGVEADRWAKFTKPSLWLLSDPAHEHFFKEAQVDKLKATFKETGVPFELKTYPDTAHGFGARPTPTHAPTMAAFNDANERAGDFAKQFLGLQ</sequence>
<dbReference type="SUPFAM" id="SSF53474">
    <property type="entry name" value="alpha/beta-Hydrolases"/>
    <property type="match status" value="1"/>
</dbReference>
<gene>
    <name evidence="2" type="primary">tropI</name>
    <name evidence="2" type="ORF">LOC62_01G001170</name>
</gene>
<proteinExistence type="predicted"/>
<dbReference type="InterPro" id="IPR002925">
    <property type="entry name" value="Dienelactn_hydro"/>
</dbReference>
<evidence type="ECO:0000313" key="3">
    <source>
        <dbReference type="Proteomes" id="UP000827549"/>
    </source>
</evidence>
<dbReference type="Gene3D" id="3.40.50.1820">
    <property type="entry name" value="alpha/beta hydrolase"/>
    <property type="match status" value="1"/>
</dbReference>
<feature type="domain" description="Dienelactone hydrolase" evidence="1">
    <location>
        <begin position="40"/>
        <end position="278"/>
    </location>
</feature>
<dbReference type="InterPro" id="IPR029058">
    <property type="entry name" value="AB_hydrolase_fold"/>
</dbReference>
<dbReference type="GO" id="GO:0016787">
    <property type="term" value="F:hydrolase activity"/>
    <property type="evidence" value="ECO:0007669"/>
    <property type="project" value="UniProtKB-KW"/>
</dbReference>
<organism evidence="2 3">
    <name type="scientific">Vanrija pseudolonga</name>
    <dbReference type="NCBI Taxonomy" id="143232"/>
    <lineage>
        <taxon>Eukaryota</taxon>
        <taxon>Fungi</taxon>
        <taxon>Dikarya</taxon>
        <taxon>Basidiomycota</taxon>
        <taxon>Agaricomycotina</taxon>
        <taxon>Tremellomycetes</taxon>
        <taxon>Trichosporonales</taxon>
        <taxon>Trichosporonaceae</taxon>
        <taxon>Vanrija</taxon>
    </lineage>
</organism>
<dbReference type="AlphaFoldDB" id="A0AAF0Y097"/>
<dbReference type="RefSeq" id="XP_062623632.1">
    <property type="nucleotide sequence ID" value="XM_062767648.1"/>
</dbReference>
<name>A0AAF0Y097_9TREE</name>
<dbReference type="Pfam" id="PF01738">
    <property type="entry name" value="DLH"/>
    <property type="match status" value="1"/>
</dbReference>
<dbReference type="PANTHER" id="PTHR17630">
    <property type="entry name" value="DIENELACTONE HYDROLASE"/>
    <property type="match status" value="1"/>
</dbReference>
<dbReference type="PANTHER" id="PTHR17630:SF44">
    <property type="entry name" value="PROTEIN AIM2"/>
    <property type="match status" value="1"/>
</dbReference>
<keyword evidence="3" id="KW-1185">Reference proteome</keyword>
<keyword evidence="2" id="KW-0378">Hydrolase</keyword>
<dbReference type="GeneID" id="87804427"/>
<evidence type="ECO:0000313" key="2">
    <source>
        <dbReference type="EMBL" id="WOO77600.1"/>
    </source>
</evidence>